<evidence type="ECO:0000313" key="1">
    <source>
        <dbReference type="EMBL" id="CAI9154652.1"/>
    </source>
</evidence>
<accession>A0ABN8XZ62</accession>
<dbReference type="EMBL" id="OX459947">
    <property type="protein sequence ID" value="CAI9154652.1"/>
    <property type="molecule type" value="Genomic_DNA"/>
</dbReference>
<gene>
    <name evidence="1" type="ORF">MRATA1EN1_LOCUS3614</name>
</gene>
<sequence>MNVQDSQPSFAFLGMPGDMGFPVGSCELLSGPGAAILLLPKPADPRCPSVVQHRALHSSGAAGIGSCASFTISRPPTFLMLGREDYEGQDVCHLSTASCHEPFEIVAHELGTVHGLGQSLLV</sequence>
<organism evidence="1 2">
    <name type="scientific">Rangifer tarandus platyrhynchus</name>
    <name type="common">Svalbard reindeer</name>
    <dbReference type="NCBI Taxonomy" id="3082113"/>
    <lineage>
        <taxon>Eukaryota</taxon>
        <taxon>Metazoa</taxon>
        <taxon>Chordata</taxon>
        <taxon>Craniata</taxon>
        <taxon>Vertebrata</taxon>
        <taxon>Euteleostomi</taxon>
        <taxon>Mammalia</taxon>
        <taxon>Eutheria</taxon>
        <taxon>Laurasiatheria</taxon>
        <taxon>Artiodactyla</taxon>
        <taxon>Ruminantia</taxon>
        <taxon>Pecora</taxon>
        <taxon>Cervidae</taxon>
        <taxon>Odocoileinae</taxon>
        <taxon>Rangifer</taxon>
    </lineage>
</organism>
<reference evidence="1" key="1">
    <citation type="submission" date="2023-04" db="EMBL/GenBank/DDBJ databases">
        <authorList>
            <consortium name="ELIXIR-Norway"/>
        </authorList>
    </citation>
    <scope>NUCLEOTIDE SEQUENCE [LARGE SCALE GENOMIC DNA]</scope>
</reference>
<dbReference type="Proteomes" id="UP001176941">
    <property type="component" value="Chromosome 11"/>
</dbReference>
<evidence type="ECO:0000313" key="2">
    <source>
        <dbReference type="Proteomes" id="UP001176941"/>
    </source>
</evidence>
<protein>
    <submittedName>
        <fullName evidence="1">Uncharacterized protein</fullName>
    </submittedName>
</protein>
<proteinExistence type="predicted"/>
<keyword evidence="2" id="KW-1185">Reference proteome</keyword>
<name>A0ABN8XZ62_RANTA</name>